<dbReference type="EMBL" id="JBHUDC010000003">
    <property type="protein sequence ID" value="MFD1513435.1"/>
    <property type="molecule type" value="Genomic_DNA"/>
</dbReference>
<protein>
    <submittedName>
        <fullName evidence="2">NUDIX domain-containing protein</fullName>
    </submittedName>
</protein>
<evidence type="ECO:0000259" key="1">
    <source>
        <dbReference type="PROSITE" id="PS51462"/>
    </source>
</evidence>
<dbReference type="InterPro" id="IPR015797">
    <property type="entry name" value="NUDIX_hydrolase-like_dom_sf"/>
</dbReference>
<dbReference type="AlphaFoldDB" id="A0ABD6AU73"/>
<dbReference type="InterPro" id="IPR000086">
    <property type="entry name" value="NUDIX_hydrolase_dom"/>
</dbReference>
<dbReference type="Proteomes" id="UP001597187">
    <property type="component" value="Unassembled WGS sequence"/>
</dbReference>
<gene>
    <name evidence="2" type="ORF">ACFSBT_09110</name>
</gene>
<dbReference type="SUPFAM" id="SSF55811">
    <property type="entry name" value="Nudix"/>
    <property type="match status" value="1"/>
</dbReference>
<sequence>MVIRQTAPEGHRYFLARRTEDSYWEFIGGKRKQHESIREAALRELDEELQSIEPTDADITEVAKPYPSAVAEAFSLYPVLIEFEREAATAIDSTSLSAEHNTAAWISLGEFKEFETLGQQQALSNLDLVRRGCSRSNQDTCSQT</sequence>
<keyword evidence="3" id="KW-1185">Reference proteome</keyword>
<dbReference type="RefSeq" id="WP_250873389.1">
    <property type="nucleotide sequence ID" value="NZ_JALXFV010000003.1"/>
</dbReference>
<reference evidence="2 3" key="1">
    <citation type="journal article" date="2019" name="Int. J. Syst. Evol. Microbiol.">
        <title>The Global Catalogue of Microorganisms (GCM) 10K type strain sequencing project: providing services to taxonomists for standard genome sequencing and annotation.</title>
        <authorList>
            <consortium name="The Broad Institute Genomics Platform"/>
            <consortium name="The Broad Institute Genome Sequencing Center for Infectious Disease"/>
            <person name="Wu L."/>
            <person name="Ma J."/>
        </authorList>
    </citation>
    <scope>NUCLEOTIDE SEQUENCE [LARGE SCALE GENOMIC DNA]</scope>
    <source>
        <strain evidence="2 3">CGMCC 1.12563</strain>
    </source>
</reference>
<accession>A0ABD6AU73</accession>
<dbReference type="Pfam" id="PF00293">
    <property type="entry name" value="NUDIX"/>
    <property type="match status" value="1"/>
</dbReference>
<proteinExistence type="predicted"/>
<feature type="domain" description="Nudix hydrolase" evidence="1">
    <location>
        <begin position="1"/>
        <end position="128"/>
    </location>
</feature>
<name>A0ABD6AU73_9EURY</name>
<dbReference type="PROSITE" id="PS51462">
    <property type="entry name" value="NUDIX"/>
    <property type="match status" value="1"/>
</dbReference>
<organism evidence="2 3">
    <name type="scientific">Halomarina rubra</name>
    <dbReference type="NCBI Taxonomy" id="2071873"/>
    <lineage>
        <taxon>Archaea</taxon>
        <taxon>Methanobacteriati</taxon>
        <taxon>Methanobacteriota</taxon>
        <taxon>Stenosarchaea group</taxon>
        <taxon>Halobacteria</taxon>
        <taxon>Halobacteriales</taxon>
        <taxon>Natronomonadaceae</taxon>
        <taxon>Halomarina</taxon>
    </lineage>
</organism>
<comment type="caution">
    <text evidence="2">The sequence shown here is derived from an EMBL/GenBank/DDBJ whole genome shotgun (WGS) entry which is preliminary data.</text>
</comment>
<evidence type="ECO:0000313" key="3">
    <source>
        <dbReference type="Proteomes" id="UP001597187"/>
    </source>
</evidence>
<dbReference type="Gene3D" id="3.90.79.10">
    <property type="entry name" value="Nucleoside Triphosphate Pyrophosphohydrolase"/>
    <property type="match status" value="1"/>
</dbReference>
<evidence type="ECO:0000313" key="2">
    <source>
        <dbReference type="EMBL" id="MFD1513435.1"/>
    </source>
</evidence>